<gene>
    <name evidence="3" type="ORF">Taro_046408</name>
</gene>
<organism evidence="3 4">
    <name type="scientific">Colocasia esculenta</name>
    <name type="common">Wild taro</name>
    <name type="synonym">Arum esculentum</name>
    <dbReference type="NCBI Taxonomy" id="4460"/>
    <lineage>
        <taxon>Eukaryota</taxon>
        <taxon>Viridiplantae</taxon>
        <taxon>Streptophyta</taxon>
        <taxon>Embryophyta</taxon>
        <taxon>Tracheophyta</taxon>
        <taxon>Spermatophyta</taxon>
        <taxon>Magnoliopsida</taxon>
        <taxon>Liliopsida</taxon>
        <taxon>Araceae</taxon>
        <taxon>Aroideae</taxon>
        <taxon>Colocasieae</taxon>
        <taxon>Colocasia</taxon>
    </lineage>
</organism>
<dbReference type="PANTHER" id="PTHR33223">
    <property type="entry name" value="CCHC-TYPE DOMAIN-CONTAINING PROTEIN"/>
    <property type="match status" value="1"/>
</dbReference>
<comment type="caution">
    <text evidence="3">The sequence shown here is derived from an EMBL/GenBank/DDBJ whole genome shotgun (WGS) entry which is preliminary data.</text>
</comment>
<proteinExistence type="predicted"/>
<protein>
    <recommendedName>
        <fullName evidence="2">Retrotransposon gag domain-containing protein</fullName>
    </recommendedName>
</protein>
<dbReference type="EMBL" id="NMUH01005709">
    <property type="protein sequence ID" value="MQM13486.1"/>
    <property type="molecule type" value="Genomic_DNA"/>
</dbReference>
<feature type="domain" description="Retrotransposon gag" evidence="2">
    <location>
        <begin position="200"/>
        <end position="268"/>
    </location>
</feature>
<evidence type="ECO:0000313" key="3">
    <source>
        <dbReference type="EMBL" id="MQM13486.1"/>
    </source>
</evidence>
<feature type="compositionally biased region" description="Basic and acidic residues" evidence="1">
    <location>
        <begin position="315"/>
        <end position="348"/>
    </location>
</feature>
<dbReference type="PANTHER" id="PTHR33223:SF10">
    <property type="entry name" value="AMINOTRANSFERASE-LIKE PLANT MOBILE DOMAIN-CONTAINING PROTEIN"/>
    <property type="match status" value="1"/>
</dbReference>
<dbReference type="Proteomes" id="UP000652761">
    <property type="component" value="Unassembled WGS sequence"/>
</dbReference>
<evidence type="ECO:0000256" key="1">
    <source>
        <dbReference type="SAM" id="MobiDB-lite"/>
    </source>
</evidence>
<feature type="region of interest" description="Disordered" evidence="1">
    <location>
        <begin position="299"/>
        <end position="348"/>
    </location>
</feature>
<dbReference type="InterPro" id="IPR005162">
    <property type="entry name" value="Retrotrans_gag_dom"/>
</dbReference>
<evidence type="ECO:0000313" key="4">
    <source>
        <dbReference type="Proteomes" id="UP000652761"/>
    </source>
</evidence>
<reference evidence="3" key="1">
    <citation type="submission" date="2017-07" db="EMBL/GenBank/DDBJ databases">
        <title>Taro Niue Genome Assembly and Annotation.</title>
        <authorList>
            <person name="Atibalentja N."/>
            <person name="Keating K."/>
            <person name="Fields C.J."/>
        </authorList>
    </citation>
    <scope>NUCLEOTIDE SEQUENCE</scope>
    <source>
        <strain evidence="3">Niue_2</strain>
        <tissue evidence="3">Leaf</tissue>
    </source>
</reference>
<dbReference type="OrthoDB" id="1737504at2759"/>
<dbReference type="Pfam" id="PF03732">
    <property type="entry name" value="Retrotrans_gag"/>
    <property type="match status" value="1"/>
</dbReference>
<evidence type="ECO:0000259" key="2">
    <source>
        <dbReference type="Pfam" id="PF03732"/>
    </source>
</evidence>
<dbReference type="AlphaFoldDB" id="A0A843WZ49"/>
<keyword evidence="4" id="KW-1185">Reference proteome</keyword>
<name>A0A843WZ49_COLES</name>
<accession>A0A843WZ49</accession>
<sequence length="368" mass="41064">MITGLHEMLARMEQNQQAMVAQGGATSHLIPPAPIVRGDAGPAEVQVVPPAMSASHADARVAAPAHSAPVLPPVPAVIPMAPATMIEHGAPRMMEVDHFTDESTPAPSNILLTEPRWRSDLQEMNRKIEALQRGTRAPSVATLLTTSLFSEEITSAPVPMKLQLPKFRRYNGTTNPVHHLDNFQGQIEMVNLSDALRCRAFMSTLDDTALQWFKALPTQSVTSFPDLTQRFLDHFYNTVQHSLCTDDLWLVAQKEGELFRDYAKRFQLEVMKVIDLDLRMAVNILTRKYVRQESTLGASGKLSRPSELGSSSKAPESKKTKREENSARGNRRLDSSRRSDESCRPRDLPHFSRLSSEILPIIKKLPEF</sequence>